<reference evidence="2 3" key="1">
    <citation type="submission" date="2020-07" db="EMBL/GenBank/DDBJ databases">
        <title>Vibrio marinisediminis sp. nov., isolated from marine sediment.</title>
        <authorList>
            <person name="Ji X."/>
        </authorList>
    </citation>
    <scope>NUCLEOTIDE SEQUENCE [LARGE SCALE GENOMIC DNA]</scope>
    <source>
        <strain evidence="2 3">404</strain>
    </source>
</reference>
<proteinExistence type="predicted"/>
<sequence>MQNYRILRFSILTIVACLSAWAGHASYQYMNSPLTRYAGLWEGKGSFNVEGKEINSSATMLIKDDIRLSLNNSYQNDNFTVDATLVVKRHEHENSHLDLENKQVNGLEAFIKKTGINIPLNGTLINANAWQVDDGNLFLDAQLSNSTSASYYLRRKSNR</sequence>
<keyword evidence="1" id="KW-0732">Signal</keyword>
<gene>
    <name evidence="2" type="ORF">H2O73_02875</name>
</gene>
<evidence type="ECO:0000313" key="2">
    <source>
        <dbReference type="EMBL" id="MBA5761275.1"/>
    </source>
</evidence>
<name>A0A7W2ISE7_9VIBR</name>
<feature type="signal peptide" evidence="1">
    <location>
        <begin position="1"/>
        <end position="22"/>
    </location>
</feature>
<dbReference type="EMBL" id="JACFYF010000001">
    <property type="protein sequence ID" value="MBA5761275.1"/>
    <property type="molecule type" value="Genomic_DNA"/>
</dbReference>
<organism evidence="2 3">
    <name type="scientific">Vibrio marinisediminis</name>
    <dbReference type="NCBI Taxonomy" id="2758441"/>
    <lineage>
        <taxon>Bacteria</taxon>
        <taxon>Pseudomonadati</taxon>
        <taxon>Pseudomonadota</taxon>
        <taxon>Gammaproteobacteria</taxon>
        <taxon>Vibrionales</taxon>
        <taxon>Vibrionaceae</taxon>
        <taxon>Vibrio</taxon>
    </lineage>
</organism>
<dbReference type="RefSeq" id="WP_182106323.1">
    <property type="nucleotide sequence ID" value="NZ_JACFYF010000001.1"/>
</dbReference>
<dbReference type="Proteomes" id="UP000571701">
    <property type="component" value="Unassembled WGS sequence"/>
</dbReference>
<keyword evidence="3" id="KW-1185">Reference proteome</keyword>
<dbReference type="AlphaFoldDB" id="A0A7W2ISE7"/>
<feature type="chain" id="PRO_5031014851" evidence="1">
    <location>
        <begin position="23"/>
        <end position="159"/>
    </location>
</feature>
<accession>A0A7W2ISE7</accession>
<protein>
    <submittedName>
        <fullName evidence="2">Uncharacterized protein</fullName>
    </submittedName>
</protein>
<comment type="caution">
    <text evidence="2">The sequence shown here is derived from an EMBL/GenBank/DDBJ whole genome shotgun (WGS) entry which is preliminary data.</text>
</comment>
<evidence type="ECO:0000256" key="1">
    <source>
        <dbReference type="SAM" id="SignalP"/>
    </source>
</evidence>
<evidence type="ECO:0000313" key="3">
    <source>
        <dbReference type="Proteomes" id="UP000571701"/>
    </source>
</evidence>